<comment type="caution">
    <text evidence="1">The sequence shown here is derived from an EMBL/GenBank/DDBJ whole genome shotgun (WGS) entry which is preliminary data.</text>
</comment>
<dbReference type="PATRIC" id="fig|1300222.3.peg.4472"/>
<sequence length="133" mass="15131">MQTIQSSLPGTRGTYGFFREALEPDGFTLANWDYNAGYLDKKLDEAGMVFLRIPVQVQEGELDSEDAWLELGTPFVLKHVYREGIESDVGYYSAVASAAMNQFQEPVDKDAAVDEHWMRKAEAMVRELERRFA</sequence>
<accession>M8DB68</accession>
<dbReference type="SUPFAM" id="SSF160755">
    <property type="entry name" value="YugN-like"/>
    <property type="match status" value="1"/>
</dbReference>
<reference evidence="1 2" key="1">
    <citation type="submission" date="2013-03" db="EMBL/GenBank/DDBJ databases">
        <title>Assembly of a new bacterial strain Brevibacillus borstelensis AK1.</title>
        <authorList>
            <person name="Rajan I."/>
            <person name="PoliReddy D."/>
            <person name="Sugumar T."/>
            <person name="Rathinam K."/>
            <person name="Alqarawi S."/>
            <person name="Khalil A.B."/>
            <person name="Sivakumar N."/>
        </authorList>
    </citation>
    <scope>NUCLEOTIDE SEQUENCE [LARGE SCALE GENOMIC DNA]</scope>
    <source>
        <strain evidence="1 2">AK1</strain>
    </source>
</reference>
<dbReference type="STRING" id="1300222.I532_21260"/>
<keyword evidence="2" id="KW-1185">Reference proteome</keyword>
<dbReference type="EMBL" id="APBN01000013">
    <property type="protein sequence ID" value="EMT50638.1"/>
    <property type="molecule type" value="Genomic_DNA"/>
</dbReference>
<gene>
    <name evidence="1" type="ORF">I532_21260</name>
</gene>
<dbReference type="OrthoDB" id="2988890at2"/>
<dbReference type="InterPro" id="IPR014967">
    <property type="entry name" value="Uncharacterised_YugN-like"/>
</dbReference>
<proteinExistence type="predicted"/>
<dbReference type="AlphaFoldDB" id="M8DB68"/>
<dbReference type="Gene3D" id="3.30.310.100">
    <property type="entry name" value="YugN-like"/>
    <property type="match status" value="1"/>
</dbReference>
<dbReference type="InterPro" id="IPR036491">
    <property type="entry name" value="YugN-like_sf"/>
</dbReference>
<name>M8DB68_9BACL</name>
<dbReference type="Proteomes" id="UP000012081">
    <property type="component" value="Unassembled WGS sequence"/>
</dbReference>
<dbReference type="RefSeq" id="WP_003391038.1">
    <property type="nucleotide sequence ID" value="NZ_APBN01000013.1"/>
</dbReference>
<evidence type="ECO:0008006" key="3">
    <source>
        <dbReference type="Google" id="ProtNLM"/>
    </source>
</evidence>
<organism evidence="1 2">
    <name type="scientific">Brevibacillus borstelensis AK1</name>
    <dbReference type="NCBI Taxonomy" id="1300222"/>
    <lineage>
        <taxon>Bacteria</taxon>
        <taxon>Bacillati</taxon>
        <taxon>Bacillota</taxon>
        <taxon>Bacilli</taxon>
        <taxon>Bacillales</taxon>
        <taxon>Paenibacillaceae</taxon>
        <taxon>Brevibacillus</taxon>
    </lineage>
</organism>
<dbReference type="Pfam" id="PF08868">
    <property type="entry name" value="YugN"/>
    <property type="match status" value="1"/>
</dbReference>
<evidence type="ECO:0000313" key="1">
    <source>
        <dbReference type="EMBL" id="EMT50638.1"/>
    </source>
</evidence>
<protein>
    <recommendedName>
        <fullName evidence="3">YugN-like family protein</fullName>
    </recommendedName>
</protein>
<evidence type="ECO:0000313" key="2">
    <source>
        <dbReference type="Proteomes" id="UP000012081"/>
    </source>
</evidence>